<proteinExistence type="predicted"/>
<keyword evidence="2" id="KW-1185">Reference proteome</keyword>
<gene>
    <name evidence="1" type="ORF">HK097_010031</name>
</gene>
<evidence type="ECO:0000313" key="2">
    <source>
        <dbReference type="Proteomes" id="UP001212841"/>
    </source>
</evidence>
<dbReference type="EMBL" id="JADGJD010000071">
    <property type="protein sequence ID" value="KAJ3055607.1"/>
    <property type="molecule type" value="Genomic_DNA"/>
</dbReference>
<reference evidence="1" key="1">
    <citation type="submission" date="2020-05" db="EMBL/GenBank/DDBJ databases">
        <title>Phylogenomic resolution of chytrid fungi.</title>
        <authorList>
            <person name="Stajich J.E."/>
            <person name="Amses K."/>
            <person name="Simmons R."/>
            <person name="Seto K."/>
            <person name="Myers J."/>
            <person name="Bonds A."/>
            <person name="Quandt C.A."/>
            <person name="Barry K."/>
            <person name="Liu P."/>
            <person name="Grigoriev I."/>
            <person name="Longcore J.E."/>
            <person name="James T.Y."/>
        </authorList>
    </citation>
    <scope>NUCLEOTIDE SEQUENCE</scope>
    <source>
        <strain evidence="1">JEL0318</strain>
    </source>
</reference>
<organism evidence="1 2">
    <name type="scientific">Rhizophlyctis rosea</name>
    <dbReference type="NCBI Taxonomy" id="64517"/>
    <lineage>
        <taxon>Eukaryota</taxon>
        <taxon>Fungi</taxon>
        <taxon>Fungi incertae sedis</taxon>
        <taxon>Chytridiomycota</taxon>
        <taxon>Chytridiomycota incertae sedis</taxon>
        <taxon>Chytridiomycetes</taxon>
        <taxon>Rhizophlyctidales</taxon>
        <taxon>Rhizophlyctidaceae</taxon>
        <taxon>Rhizophlyctis</taxon>
    </lineage>
</organism>
<feature type="non-terminal residue" evidence="1">
    <location>
        <position position="205"/>
    </location>
</feature>
<name>A0AAD5X429_9FUNG</name>
<dbReference type="AlphaFoldDB" id="A0AAD5X429"/>
<evidence type="ECO:0000313" key="1">
    <source>
        <dbReference type="EMBL" id="KAJ3055607.1"/>
    </source>
</evidence>
<dbReference type="Proteomes" id="UP001212841">
    <property type="component" value="Unassembled WGS sequence"/>
</dbReference>
<sequence length="205" mass="22182">PSSTNDHPNCSPPGPPRPAVVKGGKKMFDEVAYVFKAGVSDAVYRILEYVTNSGETGEFHLTPFHVLPVSSTRDSEPTIIQAKEVLRHTYIHHATHGPVLVTATSERLIKDAGAYTAITRTHGALLVVDGIIASPWAIRHELYEWTFGIIVRGLYTILKPMNLHTAILGSDSIAVAAESIAPTVFQFAGNLNNAIRSFVMPGVKA</sequence>
<accession>A0AAD5X429</accession>
<protein>
    <submittedName>
        <fullName evidence="1">Uncharacterized protein</fullName>
    </submittedName>
</protein>
<dbReference type="SUPFAM" id="SSF51294">
    <property type="entry name" value="Hedgehog/intein (Hint) domain"/>
    <property type="match status" value="1"/>
</dbReference>
<dbReference type="Gene3D" id="2.170.16.10">
    <property type="entry name" value="Hedgehog/Intein (Hint) domain"/>
    <property type="match status" value="1"/>
</dbReference>
<dbReference type="InterPro" id="IPR036844">
    <property type="entry name" value="Hint_dom_sf"/>
</dbReference>
<comment type="caution">
    <text evidence="1">The sequence shown here is derived from an EMBL/GenBank/DDBJ whole genome shotgun (WGS) entry which is preliminary data.</text>
</comment>